<evidence type="ECO:0000256" key="4">
    <source>
        <dbReference type="ARBA" id="ARBA00022801"/>
    </source>
</evidence>
<dbReference type="Proteomes" id="UP000319516">
    <property type="component" value="Unassembled WGS sequence"/>
</dbReference>
<keyword evidence="2 8" id="KW-0645">Protease</keyword>
<evidence type="ECO:0000256" key="8">
    <source>
        <dbReference type="RuleBase" id="RU366073"/>
    </source>
</evidence>
<keyword evidence="13" id="KW-1185">Reference proteome</keyword>
<dbReference type="Pfam" id="PF02868">
    <property type="entry name" value="Peptidase_M4_C"/>
    <property type="match status" value="1"/>
</dbReference>
<comment type="caution">
    <text evidence="12">The sequence shown here is derived from an EMBL/GenBank/DDBJ whole genome shotgun (WGS) entry which is preliminary data.</text>
</comment>
<keyword evidence="5 8" id="KW-0862">Zinc</keyword>
<feature type="region of interest" description="Disordered" evidence="9">
    <location>
        <begin position="379"/>
        <end position="404"/>
    </location>
</feature>
<dbReference type="Gene3D" id="3.10.170.10">
    <property type="match status" value="1"/>
</dbReference>
<keyword evidence="3" id="KW-0479">Metal-binding</keyword>
<accession>A0A542YTX0</accession>
<dbReference type="InterPro" id="IPR052759">
    <property type="entry name" value="Metalloprotease_M4"/>
</dbReference>
<evidence type="ECO:0000256" key="6">
    <source>
        <dbReference type="ARBA" id="ARBA00023049"/>
    </source>
</evidence>
<protein>
    <recommendedName>
        <fullName evidence="8">Neutral metalloproteinase</fullName>
        <ecNumber evidence="8">3.4.24.-</ecNumber>
    </recommendedName>
</protein>
<proteinExistence type="inferred from homology"/>
<feature type="active site" evidence="7">
    <location>
        <position position="195"/>
    </location>
</feature>
<feature type="active site" description="Proton donor" evidence="7">
    <location>
        <position position="296"/>
    </location>
</feature>
<dbReference type="GO" id="GO:0004222">
    <property type="term" value="F:metalloendopeptidase activity"/>
    <property type="evidence" value="ECO:0007669"/>
    <property type="project" value="UniProtKB-UniRule"/>
</dbReference>
<evidence type="ECO:0000256" key="3">
    <source>
        <dbReference type="ARBA" id="ARBA00022723"/>
    </source>
</evidence>
<evidence type="ECO:0000313" key="12">
    <source>
        <dbReference type="EMBL" id="TQL51527.1"/>
    </source>
</evidence>
<dbReference type="GO" id="GO:0046872">
    <property type="term" value="F:metal ion binding"/>
    <property type="evidence" value="ECO:0007669"/>
    <property type="project" value="UniProtKB-UniRule"/>
</dbReference>
<evidence type="ECO:0000259" key="10">
    <source>
        <dbReference type="Pfam" id="PF01447"/>
    </source>
</evidence>
<name>A0A542YTX0_9MICO</name>
<gene>
    <name evidence="12" type="ORF">FB467_2674</name>
</gene>
<comment type="cofactor">
    <cofactor evidence="8">
        <name>Zn(2+)</name>
        <dbReference type="ChEBI" id="CHEBI:29105"/>
    </cofactor>
</comment>
<dbReference type="InterPro" id="IPR023612">
    <property type="entry name" value="Peptidase_M4"/>
</dbReference>
<dbReference type="CDD" id="cd09597">
    <property type="entry name" value="M4_TLP"/>
    <property type="match status" value="1"/>
</dbReference>
<feature type="domain" description="Peptidase M4 C-terminal" evidence="11">
    <location>
        <begin position="205"/>
        <end position="373"/>
    </location>
</feature>
<evidence type="ECO:0000256" key="2">
    <source>
        <dbReference type="ARBA" id="ARBA00022670"/>
    </source>
</evidence>
<dbReference type="PANTHER" id="PTHR43579">
    <property type="match status" value="1"/>
</dbReference>
<sequence length="504" mass="53794">MNDPTRSRTHGFVPPYLLERLAADADPGLSGPARRTLDGDDTLRRARERPDLWGQWADPSGEVASGEVESGAAESGAVESPESGGQGEPGPQRVVSDARGGRELPGTPVRREAEDPTGDPAADEAYDGLGDTWQLFFDAFGRDSLDGRGMPLLATVHFDRDYDNAFWDGVQMVFGDGDGRIFNRFTLSLDVIGHELAHGVIEHTAGLMYRDQPGALNESVSDVFGSLVRQRALGQSAREADWLIGADLFTDAVQGVALRSMKAPGTAYDDPVLGKDPQPGHLDDYVRTAEDNGGVHINSGIPNRAFYETAVALGGNAWEAPGQIWYDTLTGDIRADCDFATFAQLTVTAATDRYGADSAEVAAVRHGWEAVGVLTGQGSDVAGAEEPAPGPATDPVPEGGAEPAPAGAELLLRRSGGFAGLVREREVRLDELPEPDTRDWRHLLGGQRLRALQAPGGEASRGGHPDAFTYRVCCDAVDLDVTVTESHLPHDVRGLFERTLEQPG</sequence>
<dbReference type="EMBL" id="VFOP01000001">
    <property type="protein sequence ID" value="TQL51527.1"/>
    <property type="molecule type" value="Genomic_DNA"/>
</dbReference>
<evidence type="ECO:0000256" key="7">
    <source>
        <dbReference type="PIRSR" id="PIRSR623612-1"/>
    </source>
</evidence>
<evidence type="ECO:0000256" key="5">
    <source>
        <dbReference type="ARBA" id="ARBA00022833"/>
    </source>
</evidence>
<dbReference type="SUPFAM" id="SSF55486">
    <property type="entry name" value="Metalloproteases ('zincins'), catalytic domain"/>
    <property type="match status" value="1"/>
</dbReference>
<organism evidence="12 13">
    <name type="scientific">Ornithinicoccus hortensis</name>
    <dbReference type="NCBI Taxonomy" id="82346"/>
    <lineage>
        <taxon>Bacteria</taxon>
        <taxon>Bacillati</taxon>
        <taxon>Actinomycetota</taxon>
        <taxon>Actinomycetes</taxon>
        <taxon>Micrococcales</taxon>
        <taxon>Intrasporangiaceae</taxon>
        <taxon>Ornithinicoccus</taxon>
    </lineage>
</organism>
<dbReference type="PANTHER" id="PTHR43579:SF1">
    <property type="entry name" value="NEUTRAL METALLOPROTEINASE"/>
    <property type="match status" value="1"/>
</dbReference>
<dbReference type="InterPro" id="IPR027268">
    <property type="entry name" value="Peptidase_M4/M1_CTD_sf"/>
</dbReference>
<dbReference type="EC" id="3.4.24.-" evidence="8"/>
<keyword evidence="6 8" id="KW-0482">Metalloprotease</keyword>
<dbReference type="InterPro" id="IPR049457">
    <property type="entry name" value="Emfourin"/>
</dbReference>
<dbReference type="GO" id="GO:0005576">
    <property type="term" value="C:extracellular region"/>
    <property type="evidence" value="ECO:0007669"/>
    <property type="project" value="UniProtKB-SubCell"/>
</dbReference>
<comment type="function">
    <text evidence="8">Extracellular zinc metalloprotease.</text>
</comment>
<feature type="compositionally biased region" description="Basic and acidic residues" evidence="9">
    <location>
        <begin position="35"/>
        <end position="51"/>
    </location>
</feature>
<keyword evidence="8" id="KW-0964">Secreted</keyword>
<evidence type="ECO:0000259" key="11">
    <source>
        <dbReference type="Pfam" id="PF02868"/>
    </source>
</evidence>
<comment type="subcellular location">
    <subcellularLocation>
        <location evidence="8">Secreted</location>
    </subcellularLocation>
</comment>
<dbReference type="Gene3D" id="1.10.390.10">
    <property type="entry name" value="Neutral Protease Domain 2"/>
    <property type="match status" value="1"/>
</dbReference>
<dbReference type="InterPro" id="IPR001570">
    <property type="entry name" value="Peptidase_M4_C_domain"/>
</dbReference>
<feature type="region of interest" description="Disordered" evidence="9">
    <location>
        <begin position="24"/>
        <end position="125"/>
    </location>
</feature>
<feature type="domain" description="Peptidase M4" evidence="10">
    <location>
        <begin position="119"/>
        <end position="202"/>
    </location>
</feature>
<feature type="compositionally biased region" description="Acidic residues" evidence="9">
    <location>
        <begin position="115"/>
        <end position="125"/>
    </location>
</feature>
<dbReference type="AlphaFoldDB" id="A0A542YTX0"/>
<evidence type="ECO:0000256" key="1">
    <source>
        <dbReference type="ARBA" id="ARBA00009388"/>
    </source>
</evidence>
<dbReference type="GO" id="GO:0006508">
    <property type="term" value="P:proteolysis"/>
    <property type="evidence" value="ECO:0007669"/>
    <property type="project" value="UniProtKB-KW"/>
</dbReference>
<dbReference type="OrthoDB" id="291295at2"/>
<keyword evidence="4 8" id="KW-0378">Hydrolase</keyword>
<dbReference type="InterPro" id="IPR013856">
    <property type="entry name" value="Peptidase_M4_domain"/>
</dbReference>
<comment type="similarity">
    <text evidence="1 8">Belongs to the peptidase M4 family.</text>
</comment>
<evidence type="ECO:0000256" key="9">
    <source>
        <dbReference type="SAM" id="MobiDB-lite"/>
    </source>
</evidence>
<dbReference type="PRINTS" id="PR00730">
    <property type="entry name" value="THERMOLYSIN"/>
</dbReference>
<dbReference type="Pfam" id="PF20242">
    <property type="entry name" value="Emfourin"/>
    <property type="match status" value="1"/>
</dbReference>
<dbReference type="RefSeq" id="WP_141785517.1">
    <property type="nucleotide sequence ID" value="NZ_BAAAIK010000011.1"/>
</dbReference>
<evidence type="ECO:0000313" key="13">
    <source>
        <dbReference type="Proteomes" id="UP000319516"/>
    </source>
</evidence>
<dbReference type="Pfam" id="PF01447">
    <property type="entry name" value="Peptidase_M4"/>
    <property type="match status" value="1"/>
</dbReference>
<reference evidence="12 13" key="1">
    <citation type="submission" date="2019-06" db="EMBL/GenBank/DDBJ databases">
        <title>Sequencing the genomes of 1000 actinobacteria strains.</title>
        <authorList>
            <person name="Klenk H.-P."/>
        </authorList>
    </citation>
    <scope>NUCLEOTIDE SEQUENCE [LARGE SCALE GENOMIC DNA]</scope>
    <source>
        <strain evidence="12 13">DSM 12335</strain>
    </source>
</reference>